<accession>A0A0K0FKQ9</accession>
<evidence type="ECO:0000313" key="8">
    <source>
        <dbReference type="Proteomes" id="UP000035680"/>
    </source>
</evidence>
<feature type="transmembrane region" description="Helical" evidence="6">
    <location>
        <begin position="116"/>
        <end position="134"/>
    </location>
</feature>
<feature type="transmembrane region" description="Helical" evidence="6">
    <location>
        <begin position="146"/>
        <end position="167"/>
    </location>
</feature>
<organism evidence="8 9">
    <name type="scientific">Strongyloides venezuelensis</name>
    <name type="common">Threadworm</name>
    <dbReference type="NCBI Taxonomy" id="75913"/>
    <lineage>
        <taxon>Eukaryota</taxon>
        <taxon>Metazoa</taxon>
        <taxon>Ecdysozoa</taxon>
        <taxon>Nematoda</taxon>
        <taxon>Chromadorea</taxon>
        <taxon>Rhabditida</taxon>
        <taxon>Tylenchina</taxon>
        <taxon>Panagrolaimomorpha</taxon>
        <taxon>Strongyloidoidea</taxon>
        <taxon>Strongyloididae</taxon>
        <taxon>Strongyloides</taxon>
    </lineage>
</organism>
<dbReference type="Proteomes" id="UP000035680">
    <property type="component" value="Unassembled WGS sequence"/>
</dbReference>
<dbReference type="GO" id="GO:0097035">
    <property type="term" value="P:regulation of membrane lipid distribution"/>
    <property type="evidence" value="ECO:0007669"/>
    <property type="project" value="TreeGrafter"/>
</dbReference>
<evidence type="ECO:0000259" key="7">
    <source>
        <dbReference type="PROSITE" id="PS50922"/>
    </source>
</evidence>
<dbReference type="GO" id="GO:0071709">
    <property type="term" value="P:membrane assembly"/>
    <property type="evidence" value="ECO:0007669"/>
    <property type="project" value="TreeGrafter"/>
</dbReference>
<dbReference type="GO" id="GO:0055091">
    <property type="term" value="P:phospholipid homeostasis"/>
    <property type="evidence" value="ECO:0007669"/>
    <property type="project" value="TreeGrafter"/>
</dbReference>
<dbReference type="Pfam" id="PF03798">
    <property type="entry name" value="TRAM_LAG1_CLN8"/>
    <property type="match status" value="1"/>
</dbReference>
<feature type="transmembrane region" description="Helical" evidence="6">
    <location>
        <begin position="206"/>
        <end position="224"/>
    </location>
</feature>
<dbReference type="PROSITE" id="PS50922">
    <property type="entry name" value="TLC"/>
    <property type="match status" value="1"/>
</dbReference>
<evidence type="ECO:0000256" key="4">
    <source>
        <dbReference type="ARBA" id="ARBA00023136"/>
    </source>
</evidence>
<dbReference type="PANTHER" id="PTHR13439:SF4">
    <property type="entry name" value="TLC DOMAIN-CONTAINING PROTEIN"/>
    <property type="match status" value="1"/>
</dbReference>
<reference evidence="9" key="2">
    <citation type="submission" date="2015-08" db="UniProtKB">
        <authorList>
            <consortium name="WormBaseParasite"/>
        </authorList>
    </citation>
    <scope>IDENTIFICATION</scope>
</reference>
<proteinExistence type="predicted"/>
<dbReference type="GO" id="GO:0007009">
    <property type="term" value="P:plasma membrane organization"/>
    <property type="evidence" value="ECO:0007669"/>
    <property type="project" value="TreeGrafter"/>
</dbReference>
<keyword evidence="8" id="KW-1185">Reference proteome</keyword>
<evidence type="ECO:0000256" key="6">
    <source>
        <dbReference type="SAM" id="Phobius"/>
    </source>
</evidence>
<evidence type="ECO:0000256" key="5">
    <source>
        <dbReference type="PROSITE-ProRule" id="PRU00205"/>
    </source>
</evidence>
<evidence type="ECO:0000256" key="3">
    <source>
        <dbReference type="ARBA" id="ARBA00022989"/>
    </source>
</evidence>
<dbReference type="PANTHER" id="PTHR13439">
    <property type="entry name" value="CT120 PROTEIN"/>
    <property type="match status" value="1"/>
</dbReference>
<feature type="domain" description="TLC" evidence="7">
    <location>
        <begin position="77"/>
        <end position="276"/>
    </location>
</feature>
<keyword evidence="3 6" id="KW-1133">Transmembrane helix</keyword>
<reference evidence="8" key="1">
    <citation type="submission" date="2014-07" db="EMBL/GenBank/DDBJ databases">
        <authorList>
            <person name="Martin A.A"/>
            <person name="De Silva N."/>
        </authorList>
    </citation>
    <scope>NUCLEOTIDE SEQUENCE</scope>
</reference>
<feature type="transmembrane region" description="Helical" evidence="6">
    <location>
        <begin position="173"/>
        <end position="194"/>
    </location>
</feature>
<evidence type="ECO:0000256" key="1">
    <source>
        <dbReference type="ARBA" id="ARBA00004141"/>
    </source>
</evidence>
<dbReference type="InterPro" id="IPR050846">
    <property type="entry name" value="TLCD"/>
</dbReference>
<evidence type="ECO:0000313" key="9">
    <source>
        <dbReference type="WBParaSite" id="SVE_0962300.1"/>
    </source>
</evidence>
<sequence>MSHNDTLQKNDAQQDRMTNENIQIIVTVISSVLFFRLATYIVRWYFFKNLLFKTRNYFESTKKSKEDGTYFAHVQHNKKWRISNECISCFHAFICSIWLFFNIIHYFDTFIDNESLYVHSFGLMFAMIFGYTVNDTVDMVANEWSVRIIVLLFHHLLVSIASVYPIIIKKYGGVVVIGFIMEFNSIFLHIRSLLNYNGSSKKQLGYKMIAIINILTFIIFRIIPNSYLVYFCIKAIDIMLWYEVSMLFLVIFGLLFTNIILFYRLLAADGFIKNRNSRFKDGFDIETDAGSNYTTLALDEISFVSDRALDDNLEDDNKFLQLNANNNSFKTQSTSIKESTDQ</sequence>
<comment type="subcellular location">
    <subcellularLocation>
        <location evidence="1">Membrane</location>
        <topology evidence="1">Multi-pass membrane protein</topology>
    </subcellularLocation>
</comment>
<dbReference type="GO" id="GO:0005886">
    <property type="term" value="C:plasma membrane"/>
    <property type="evidence" value="ECO:0007669"/>
    <property type="project" value="TreeGrafter"/>
</dbReference>
<dbReference type="WBParaSite" id="SVE_0962300.1">
    <property type="protein sequence ID" value="SVE_0962300.1"/>
    <property type="gene ID" value="SVE_0962300"/>
</dbReference>
<protein>
    <submittedName>
        <fullName evidence="9">TLC domain-containing protein</fullName>
    </submittedName>
</protein>
<keyword evidence="2 5" id="KW-0812">Transmembrane</keyword>
<feature type="transmembrane region" description="Helical" evidence="6">
    <location>
        <begin position="86"/>
        <end position="104"/>
    </location>
</feature>
<feature type="transmembrane region" description="Helical" evidence="6">
    <location>
        <begin position="244"/>
        <end position="266"/>
    </location>
</feature>
<dbReference type="SMART" id="SM00724">
    <property type="entry name" value="TLC"/>
    <property type="match status" value="1"/>
</dbReference>
<evidence type="ECO:0000256" key="2">
    <source>
        <dbReference type="ARBA" id="ARBA00022692"/>
    </source>
</evidence>
<feature type="transmembrane region" description="Helical" evidence="6">
    <location>
        <begin position="22"/>
        <end position="46"/>
    </location>
</feature>
<dbReference type="AlphaFoldDB" id="A0A0K0FKQ9"/>
<dbReference type="InterPro" id="IPR006634">
    <property type="entry name" value="TLC-dom"/>
</dbReference>
<name>A0A0K0FKQ9_STRVS</name>
<keyword evidence="4 5" id="KW-0472">Membrane</keyword>